<name>A0A4R6SF94_LABRH</name>
<dbReference type="OrthoDB" id="3539663at2"/>
<feature type="transmembrane region" description="Helical" evidence="1">
    <location>
        <begin position="79"/>
        <end position="101"/>
    </location>
</feature>
<feature type="transmembrane region" description="Helical" evidence="1">
    <location>
        <begin position="163"/>
        <end position="194"/>
    </location>
</feature>
<sequence length="226" mass="23684">MTNPWLRRTFVAAPVLLLVGVVALKFGWKGHPDLDWPTALTVWTVAHGGYVLGNLGLGVVLAALWSRSRRAARTTPERIGVDVVGVAGVLGTVAILGQMVIDLIVGFRADSRAGMGPISKSIHDLPGFEAFFYGVVPMLGMAAIAVLLLHLAVRREVLAWAALLYLAGSLTIATQVAWPMVLGGVAVAIALIAVSRPTARYVDPHGLHALGASGGLPRAGSGVHQR</sequence>
<gene>
    <name evidence="2" type="ORF">EV186_103842</name>
</gene>
<feature type="transmembrane region" description="Helical" evidence="1">
    <location>
        <begin position="130"/>
        <end position="151"/>
    </location>
</feature>
<evidence type="ECO:0000256" key="1">
    <source>
        <dbReference type="SAM" id="Phobius"/>
    </source>
</evidence>
<evidence type="ECO:0000313" key="3">
    <source>
        <dbReference type="Proteomes" id="UP000295444"/>
    </source>
</evidence>
<dbReference type="RefSeq" id="WP_133851006.1">
    <property type="nucleotide sequence ID" value="NZ_SNXZ01000003.1"/>
</dbReference>
<dbReference type="EMBL" id="SNXZ01000003">
    <property type="protein sequence ID" value="TDP97865.1"/>
    <property type="molecule type" value="Genomic_DNA"/>
</dbReference>
<organism evidence="2 3">
    <name type="scientific">Labedaea rhizosphaerae</name>
    <dbReference type="NCBI Taxonomy" id="598644"/>
    <lineage>
        <taxon>Bacteria</taxon>
        <taxon>Bacillati</taxon>
        <taxon>Actinomycetota</taxon>
        <taxon>Actinomycetes</taxon>
        <taxon>Pseudonocardiales</taxon>
        <taxon>Pseudonocardiaceae</taxon>
        <taxon>Labedaea</taxon>
    </lineage>
</organism>
<keyword evidence="1" id="KW-1133">Transmembrane helix</keyword>
<dbReference type="AlphaFoldDB" id="A0A4R6SF94"/>
<evidence type="ECO:0000313" key="2">
    <source>
        <dbReference type="EMBL" id="TDP97865.1"/>
    </source>
</evidence>
<protein>
    <submittedName>
        <fullName evidence="2">Uncharacterized protein</fullName>
    </submittedName>
</protein>
<accession>A0A4R6SF94</accession>
<proteinExistence type="predicted"/>
<reference evidence="2 3" key="1">
    <citation type="submission" date="2019-03" db="EMBL/GenBank/DDBJ databases">
        <title>Genomic Encyclopedia of Type Strains, Phase IV (KMG-IV): sequencing the most valuable type-strain genomes for metagenomic binning, comparative biology and taxonomic classification.</title>
        <authorList>
            <person name="Goeker M."/>
        </authorList>
    </citation>
    <scope>NUCLEOTIDE SEQUENCE [LARGE SCALE GENOMIC DNA]</scope>
    <source>
        <strain evidence="2 3">DSM 45361</strain>
    </source>
</reference>
<keyword evidence="1" id="KW-0472">Membrane</keyword>
<keyword evidence="3" id="KW-1185">Reference proteome</keyword>
<feature type="transmembrane region" description="Helical" evidence="1">
    <location>
        <begin position="47"/>
        <end position="67"/>
    </location>
</feature>
<dbReference type="Proteomes" id="UP000295444">
    <property type="component" value="Unassembled WGS sequence"/>
</dbReference>
<comment type="caution">
    <text evidence="2">The sequence shown here is derived from an EMBL/GenBank/DDBJ whole genome shotgun (WGS) entry which is preliminary data.</text>
</comment>
<keyword evidence="1" id="KW-0812">Transmembrane</keyword>